<dbReference type="PROSITE" id="PS50020">
    <property type="entry name" value="WW_DOMAIN_2"/>
    <property type="match status" value="2"/>
</dbReference>
<organism evidence="3 4">
    <name type="scientific">Branchiostoma lanceolatum</name>
    <name type="common">Common lancelet</name>
    <name type="synonym">Amphioxus lanceolatum</name>
    <dbReference type="NCBI Taxonomy" id="7740"/>
    <lineage>
        <taxon>Eukaryota</taxon>
        <taxon>Metazoa</taxon>
        <taxon>Chordata</taxon>
        <taxon>Cephalochordata</taxon>
        <taxon>Leptocardii</taxon>
        <taxon>Amphioxiformes</taxon>
        <taxon>Branchiostomatidae</taxon>
        <taxon>Branchiostoma</taxon>
    </lineage>
</organism>
<dbReference type="PROSITE" id="PS01159">
    <property type="entry name" value="WW_DOMAIN_1"/>
    <property type="match status" value="1"/>
</dbReference>
<dbReference type="Proteomes" id="UP000838412">
    <property type="component" value="Chromosome 3"/>
</dbReference>
<feature type="region of interest" description="Disordered" evidence="1">
    <location>
        <begin position="1"/>
        <end position="24"/>
    </location>
</feature>
<dbReference type="PANTHER" id="PTHR46697">
    <property type="entry name" value="FORMIN-BINDING PROTEIN 4"/>
    <property type="match status" value="1"/>
</dbReference>
<feature type="compositionally biased region" description="Acidic residues" evidence="1">
    <location>
        <begin position="325"/>
        <end position="336"/>
    </location>
</feature>
<feature type="compositionally biased region" description="Low complexity" evidence="1">
    <location>
        <begin position="375"/>
        <end position="389"/>
    </location>
</feature>
<feature type="region of interest" description="Disordered" evidence="1">
    <location>
        <begin position="42"/>
        <end position="94"/>
    </location>
</feature>
<dbReference type="SUPFAM" id="SSF51045">
    <property type="entry name" value="WW domain"/>
    <property type="match status" value="2"/>
</dbReference>
<dbReference type="CDD" id="cd00201">
    <property type="entry name" value="WW"/>
    <property type="match status" value="2"/>
</dbReference>
<evidence type="ECO:0000313" key="4">
    <source>
        <dbReference type="Proteomes" id="UP000838412"/>
    </source>
</evidence>
<dbReference type="AlphaFoldDB" id="A0A8J9ZKM8"/>
<feature type="region of interest" description="Disordered" evidence="1">
    <location>
        <begin position="218"/>
        <end position="251"/>
    </location>
</feature>
<dbReference type="EMBL" id="OV696688">
    <property type="protein sequence ID" value="CAH1257168.1"/>
    <property type="molecule type" value="Genomic_DNA"/>
</dbReference>
<gene>
    <name evidence="3" type="primary">FNBP4</name>
    <name evidence="3" type="ORF">BLAG_LOCUS15184</name>
</gene>
<dbReference type="Gene3D" id="2.20.70.10">
    <property type="match status" value="2"/>
</dbReference>
<feature type="domain" description="WW" evidence="2">
    <location>
        <begin position="566"/>
        <end position="600"/>
    </location>
</feature>
<dbReference type="PANTHER" id="PTHR46697:SF1">
    <property type="entry name" value="FORMIN-BINDING PROTEIN 4"/>
    <property type="match status" value="1"/>
</dbReference>
<accession>A0A8J9ZKM8</accession>
<dbReference type="OrthoDB" id="2444812at2759"/>
<reference evidence="3" key="1">
    <citation type="submission" date="2022-01" db="EMBL/GenBank/DDBJ databases">
        <authorList>
            <person name="Braso-Vives M."/>
        </authorList>
    </citation>
    <scope>NUCLEOTIDE SEQUENCE</scope>
</reference>
<dbReference type="SMART" id="SM00456">
    <property type="entry name" value="WW"/>
    <property type="match status" value="2"/>
</dbReference>
<proteinExistence type="predicted"/>
<dbReference type="InterPro" id="IPR001202">
    <property type="entry name" value="WW_dom"/>
</dbReference>
<name>A0A8J9ZKM8_BRALA</name>
<evidence type="ECO:0000256" key="1">
    <source>
        <dbReference type="SAM" id="MobiDB-lite"/>
    </source>
</evidence>
<feature type="region of interest" description="Disordered" evidence="1">
    <location>
        <begin position="325"/>
        <end position="480"/>
    </location>
</feature>
<evidence type="ECO:0000313" key="3">
    <source>
        <dbReference type="EMBL" id="CAH1257168.1"/>
    </source>
</evidence>
<feature type="region of interest" description="Disordered" evidence="1">
    <location>
        <begin position="114"/>
        <end position="134"/>
    </location>
</feature>
<dbReference type="InterPro" id="IPR053076">
    <property type="entry name" value="WW_domain_protein"/>
</dbReference>
<evidence type="ECO:0000259" key="2">
    <source>
        <dbReference type="PROSITE" id="PS50020"/>
    </source>
</evidence>
<feature type="compositionally biased region" description="Polar residues" evidence="1">
    <location>
        <begin position="455"/>
        <end position="471"/>
    </location>
</feature>
<sequence>MGKRKERQVPSVGGRRRPMLQIETTIRKDNVNVTPKANALMGLIGNYDDSDEEEEEKDTRETQPKKQPITAPAPPPVTTQPKKLPLAASKKVKGSDDIDSKVADFLAEIDALDVPEADDAEVEDGKDETKEKKTTTTTTAAAASVEATATEPVAVAPSVDPELAREALEWQECLDEGTGCVYYWHTVTNEVQWEIPQIVRKYYDAVSQAALVAGQDGVATTENGTSSVSEEGTASEPDAPAAEETQPKQAAKIPAIPDEEFPLAKDEEPPPPAPQLSVPDLSTASVIATNSDSVDPAEDDLSFIGPVLPSHLQHLAVKPADEDVDGVELQQEEESMDTASPFQPEPEGAATPPTKDVDPNTLPLGARRVPAFNNTLTTTAATTSATEPAGTEDMEEEEEEDEEEFDIDKQLDLALERKKDVVSTPQAELQQEEGDQEEGGYSPALLLAAAKQKSSRPTTPTQTRDVSTQYDDTVGEEDGESLLDMASRKKAKEEKELKTEISELASTIGAKLEFLNIARKQLSKFQVLLIEMETRILDWREGALESKHLLRKLKEADWQFQNYELHAAPRGWTCHWDRTHRRYYYMNTGTGESQWEYPEDGAGQEAVAMATVTTATGHGRSGRGEVTSAKGSVTEVFASSSGGSDYAYPLPSVFSSRHGFFRRVSTRRPACSAGLQCGSSHTRDVFVNAGGMEKMAPGPKTLAIPLRIARGRGRTHMAEAMRRHLAVFRRSSAREEESSQRGSTEMPAPHQLLEARLVTSYWPSLRPEAFTGVQKISDSSKLRTTSTASSRSERDAAIRLRPWETSVLRDFGSWRRRRCVAVLIEQPRLQRFFGVFDIRAPPHRLQQAELSRSFAKGYASYYFNLPRSTAGGADYFSRRPTTSGTACFTCISRCSTSGAASISMWPAAVVAVIFCRCRALSDAVFSSRYSATGGASYIGMRCGPAIRWAVFSSRYSTAGGAPYISMRCGPATRWAVFGSRYPAAGGAPYASMRCDLAARWAVVSSRCPATTGADYVSRCPTAGGAADYVSRCRATGEADFISHCLTARRADDGSRGRMDSGILQIKRLEIKTGFHIALTESQGGIGNGSLFDAVTAGGRCPGPKVYSLGIYNPLHLGDIRSRSKRDRTSSGLQHSTLAKTSQSNPCRVISVLLSAVEDYTFRSSRIRSSENGLFPGWAVCLTTRDAETTTPVLHRTTKSDLKAVTTRWLETILEDGGYPMDAEGVTTTDRQLS</sequence>
<keyword evidence="4" id="KW-1185">Reference proteome</keyword>
<dbReference type="InterPro" id="IPR036020">
    <property type="entry name" value="WW_dom_sf"/>
</dbReference>
<feature type="compositionally biased region" description="Acidic residues" evidence="1">
    <location>
        <begin position="390"/>
        <end position="406"/>
    </location>
</feature>
<feature type="compositionally biased region" description="Polar residues" evidence="1">
    <location>
        <begin position="218"/>
        <end position="232"/>
    </location>
</feature>
<feature type="compositionally biased region" description="Basic and acidic residues" evidence="1">
    <location>
        <begin position="407"/>
        <end position="421"/>
    </location>
</feature>
<dbReference type="Pfam" id="PF00397">
    <property type="entry name" value="WW"/>
    <property type="match status" value="2"/>
</dbReference>
<feature type="domain" description="WW" evidence="2">
    <location>
        <begin position="170"/>
        <end position="198"/>
    </location>
</feature>
<feature type="compositionally biased region" description="Acidic residues" evidence="1">
    <location>
        <begin position="114"/>
        <end position="126"/>
    </location>
</feature>
<feature type="region of interest" description="Disordered" evidence="1">
    <location>
        <begin position="730"/>
        <end position="749"/>
    </location>
</feature>
<protein>
    <submittedName>
        <fullName evidence="3">FNBP4 protein</fullName>
    </submittedName>
</protein>